<name>A0A0C3C4G9_PILCF</name>
<dbReference type="OrthoDB" id="433924at2759"/>
<keyword evidence="3" id="KW-1185">Reference proteome</keyword>
<reference evidence="2 3" key="1">
    <citation type="submission" date="2014-04" db="EMBL/GenBank/DDBJ databases">
        <authorList>
            <consortium name="DOE Joint Genome Institute"/>
            <person name="Kuo A."/>
            <person name="Tarkka M."/>
            <person name="Buscot F."/>
            <person name="Kohler A."/>
            <person name="Nagy L.G."/>
            <person name="Floudas D."/>
            <person name="Copeland A."/>
            <person name="Barry K.W."/>
            <person name="Cichocki N."/>
            <person name="Veneault-Fourrey C."/>
            <person name="LaButti K."/>
            <person name="Lindquist E.A."/>
            <person name="Lipzen A."/>
            <person name="Lundell T."/>
            <person name="Morin E."/>
            <person name="Murat C."/>
            <person name="Sun H."/>
            <person name="Tunlid A."/>
            <person name="Henrissat B."/>
            <person name="Grigoriev I.V."/>
            <person name="Hibbett D.S."/>
            <person name="Martin F."/>
            <person name="Nordberg H.P."/>
            <person name="Cantor M.N."/>
            <person name="Hua S.X."/>
        </authorList>
    </citation>
    <scope>NUCLEOTIDE SEQUENCE [LARGE SCALE GENOMIC DNA]</scope>
    <source>
        <strain evidence="2 3">F 1598</strain>
    </source>
</reference>
<dbReference type="STRING" id="765440.A0A0C3C4G9"/>
<accession>A0A0C3C4G9</accession>
<dbReference type="InParanoid" id="A0A0C3C4G9"/>
<sequence>MMDIAEPQPEPISDDPVVPRSLMLPRPPPIPLRNRIPKKWKWVGDLFVDTAPDHAEKLCTVTLSDSTDPLQNGLRFSIMLSSVDSLRIKKRLNVCELDAVLYACGPVQQLAKVNAEDASYADRLNHLMNYMNLQQQAAIIPLFLDNAEVALLIVFPSTIQHLCRRFKVPADLQQAGTFIAALVPWTLTPAEYSSFDIQRSLGKFKAPEFKHPTSRVHQYLEFPHELRAYMSQPQRTYCVWWSPGDGTTKVPGLETDLLHIIMKSCRAKNVGHKSDVRVVFVHIGAVSTLHKLPALAERRSKRPELHFYTYGTHASVPREQWGVRAIYPLGGIVTFTPNALLENPFGISRLMRQIAEHPFWDSYLLPSVVGMVAKSSCEGADPLLEFKTGDSLLHNIITLIAEGDVSLLRAPALHGDVRGSSWVNSQLKLFSLNAPGLLEECLRIFAEKYSSTPMAQLPDAMEAEISEDLLRMQTQPSMMENYRRFVIIKEASSGETDWNKDGFEWTSVTKFDFKDDFVEKPASA</sequence>
<reference evidence="3" key="2">
    <citation type="submission" date="2015-01" db="EMBL/GenBank/DDBJ databases">
        <title>Evolutionary Origins and Diversification of the Mycorrhizal Mutualists.</title>
        <authorList>
            <consortium name="DOE Joint Genome Institute"/>
            <consortium name="Mycorrhizal Genomics Consortium"/>
            <person name="Kohler A."/>
            <person name="Kuo A."/>
            <person name="Nagy L.G."/>
            <person name="Floudas D."/>
            <person name="Copeland A."/>
            <person name="Barry K.W."/>
            <person name="Cichocki N."/>
            <person name="Veneault-Fourrey C."/>
            <person name="LaButti K."/>
            <person name="Lindquist E.A."/>
            <person name="Lipzen A."/>
            <person name="Lundell T."/>
            <person name="Morin E."/>
            <person name="Murat C."/>
            <person name="Riley R."/>
            <person name="Ohm R."/>
            <person name="Sun H."/>
            <person name="Tunlid A."/>
            <person name="Henrissat B."/>
            <person name="Grigoriev I.V."/>
            <person name="Hibbett D.S."/>
            <person name="Martin F."/>
        </authorList>
    </citation>
    <scope>NUCLEOTIDE SEQUENCE [LARGE SCALE GENOMIC DNA]</scope>
    <source>
        <strain evidence="3">F 1598</strain>
    </source>
</reference>
<feature type="region of interest" description="Disordered" evidence="1">
    <location>
        <begin position="1"/>
        <end position="20"/>
    </location>
</feature>
<proteinExistence type="predicted"/>
<organism evidence="2 3">
    <name type="scientific">Piloderma croceum (strain F 1598)</name>
    <dbReference type="NCBI Taxonomy" id="765440"/>
    <lineage>
        <taxon>Eukaryota</taxon>
        <taxon>Fungi</taxon>
        <taxon>Dikarya</taxon>
        <taxon>Basidiomycota</taxon>
        <taxon>Agaricomycotina</taxon>
        <taxon>Agaricomycetes</taxon>
        <taxon>Agaricomycetidae</taxon>
        <taxon>Atheliales</taxon>
        <taxon>Atheliaceae</taxon>
        <taxon>Piloderma</taxon>
    </lineage>
</organism>
<evidence type="ECO:0000256" key="1">
    <source>
        <dbReference type="SAM" id="MobiDB-lite"/>
    </source>
</evidence>
<evidence type="ECO:0000313" key="2">
    <source>
        <dbReference type="EMBL" id="KIM84532.1"/>
    </source>
</evidence>
<dbReference type="HOGENOM" id="CLU_020221_0_0_1"/>
<dbReference type="Proteomes" id="UP000054166">
    <property type="component" value="Unassembled WGS sequence"/>
</dbReference>
<protein>
    <submittedName>
        <fullName evidence="2">Uncharacterized protein</fullName>
    </submittedName>
</protein>
<evidence type="ECO:0000313" key="3">
    <source>
        <dbReference type="Proteomes" id="UP000054166"/>
    </source>
</evidence>
<dbReference type="AlphaFoldDB" id="A0A0C3C4G9"/>
<dbReference type="EMBL" id="KN832987">
    <property type="protein sequence ID" value="KIM84532.1"/>
    <property type="molecule type" value="Genomic_DNA"/>
</dbReference>
<gene>
    <name evidence="2" type="ORF">PILCRDRAFT_386553</name>
</gene>